<feature type="region of interest" description="Disordered" evidence="1">
    <location>
        <begin position="106"/>
        <end position="148"/>
    </location>
</feature>
<dbReference type="Proteomes" id="UP000000763">
    <property type="component" value="Chromosome 1"/>
</dbReference>
<reference evidence="4" key="2">
    <citation type="journal article" date="2005" name="Nature">
        <title>The map-based sequence of the rice genome.</title>
        <authorList>
            <consortium name="International rice genome sequencing project (IRGSP)"/>
            <person name="Matsumoto T."/>
            <person name="Wu J."/>
            <person name="Kanamori H."/>
            <person name="Katayose Y."/>
            <person name="Fujisawa M."/>
            <person name="Namiki N."/>
            <person name="Mizuno H."/>
            <person name="Yamamoto K."/>
            <person name="Antonio B.A."/>
            <person name="Baba T."/>
            <person name="Sakata K."/>
            <person name="Nagamura Y."/>
            <person name="Aoki H."/>
            <person name="Arikawa K."/>
            <person name="Arita K."/>
            <person name="Bito T."/>
            <person name="Chiden Y."/>
            <person name="Fujitsuka N."/>
            <person name="Fukunaka R."/>
            <person name="Hamada M."/>
            <person name="Harada C."/>
            <person name="Hayashi A."/>
            <person name="Hijishita S."/>
            <person name="Honda M."/>
            <person name="Hosokawa S."/>
            <person name="Ichikawa Y."/>
            <person name="Idonuma A."/>
            <person name="Iijima M."/>
            <person name="Ikeda M."/>
            <person name="Ikeno M."/>
            <person name="Ito K."/>
            <person name="Ito S."/>
            <person name="Ito T."/>
            <person name="Ito Y."/>
            <person name="Ito Y."/>
            <person name="Iwabuchi A."/>
            <person name="Kamiya K."/>
            <person name="Karasawa W."/>
            <person name="Kurita K."/>
            <person name="Katagiri S."/>
            <person name="Kikuta A."/>
            <person name="Kobayashi H."/>
            <person name="Kobayashi N."/>
            <person name="Machita K."/>
            <person name="Maehara T."/>
            <person name="Masukawa M."/>
            <person name="Mizubayashi T."/>
            <person name="Mukai Y."/>
            <person name="Nagasaki H."/>
            <person name="Nagata Y."/>
            <person name="Naito S."/>
            <person name="Nakashima M."/>
            <person name="Nakama Y."/>
            <person name="Nakamichi Y."/>
            <person name="Nakamura M."/>
            <person name="Meguro A."/>
            <person name="Negishi M."/>
            <person name="Ohta I."/>
            <person name="Ohta T."/>
            <person name="Okamoto M."/>
            <person name="Ono N."/>
            <person name="Saji S."/>
            <person name="Sakaguchi M."/>
            <person name="Sakai K."/>
            <person name="Shibata M."/>
            <person name="Shimokawa T."/>
            <person name="Song J."/>
            <person name="Takazaki Y."/>
            <person name="Terasawa K."/>
            <person name="Tsugane M."/>
            <person name="Tsuji K."/>
            <person name="Ueda S."/>
            <person name="Waki K."/>
            <person name="Yamagata H."/>
            <person name="Yamamoto M."/>
            <person name="Yamamoto S."/>
            <person name="Yamane H."/>
            <person name="Yoshiki S."/>
            <person name="Yoshihara R."/>
            <person name="Yukawa K."/>
            <person name="Zhong H."/>
            <person name="Yano M."/>
            <person name="Yuan Q."/>
            <person name="Ouyang S."/>
            <person name="Liu J."/>
            <person name="Jones K.M."/>
            <person name="Gansberger K."/>
            <person name="Moffat K."/>
            <person name="Hill J."/>
            <person name="Bera J."/>
            <person name="Fadrosh D."/>
            <person name="Jin S."/>
            <person name="Johri S."/>
            <person name="Kim M."/>
            <person name="Overton L."/>
            <person name="Reardon M."/>
            <person name="Tsitrin T."/>
            <person name="Vuong H."/>
            <person name="Weaver B."/>
            <person name="Ciecko A."/>
            <person name="Tallon L."/>
            <person name="Jackson J."/>
            <person name="Pai G."/>
            <person name="Aken S.V."/>
            <person name="Utterback T."/>
            <person name="Reidmuller S."/>
            <person name="Feldblyum T."/>
            <person name="Hsiao J."/>
            <person name="Zismann V."/>
            <person name="Iobst S."/>
            <person name="de Vazeille A.R."/>
            <person name="Buell C.R."/>
            <person name="Ying K."/>
            <person name="Li Y."/>
            <person name="Lu T."/>
            <person name="Huang Y."/>
            <person name="Zhao Q."/>
            <person name="Feng Q."/>
            <person name="Zhang L."/>
            <person name="Zhu J."/>
            <person name="Weng Q."/>
            <person name="Mu J."/>
            <person name="Lu Y."/>
            <person name="Fan D."/>
            <person name="Liu Y."/>
            <person name="Guan J."/>
            <person name="Zhang Y."/>
            <person name="Yu S."/>
            <person name="Liu X."/>
            <person name="Zhang Y."/>
            <person name="Hong G."/>
            <person name="Han B."/>
            <person name="Choisne N."/>
            <person name="Demange N."/>
            <person name="Orjeda G."/>
            <person name="Samain S."/>
            <person name="Cattolico L."/>
            <person name="Pelletier E."/>
            <person name="Couloux A."/>
            <person name="Segurens B."/>
            <person name="Wincker P."/>
            <person name="D'Hont A."/>
            <person name="Scarpelli C."/>
            <person name="Weissenbach J."/>
            <person name="Salanoubat M."/>
            <person name="Quetier F."/>
            <person name="Yu Y."/>
            <person name="Kim H.R."/>
            <person name="Rambo T."/>
            <person name="Currie J."/>
            <person name="Collura K."/>
            <person name="Luo M."/>
            <person name="Yang T."/>
            <person name="Ammiraju J.S.S."/>
            <person name="Engler F."/>
            <person name="Soderlund C."/>
            <person name="Wing R.A."/>
            <person name="Palmer L.E."/>
            <person name="de la Bastide M."/>
            <person name="Spiegel L."/>
            <person name="Nascimento L."/>
            <person name="Zutavern T."/>
            <person name="O'Shaughnessy A."/>
            <person name="Dike S."/>
            <person name="Dedhia N."/>
            <person name="Preston R."/>
            <person name="Balija V."/>
            <person name="McCombie W.R."/>
            <person name="Chow T."/>
            <person name="Chen H."/>
            <person name="Chung M."/>
            <person name="Chen C."/>
            <person name="Shaw J."/>
            <person name="Wu H."/>
            <person name="Hsiao K."/>
            <person name="Chao Y."/>
            <person name="Chu M."/>
            <person name="Cheng C."/>
            <person name="Hour A."/>
            <person name="Lee P."/>
            <person name="Lin S."/>
            <person name="Lin Y."/>
            <person name="Liou J."/>
            <person name="Liu S."/>
            <person name="Hsing Y."/>
            <person name="Raghuvanshi S."/>
            <person name="Mohanty A."/>
            <person name="Bharti A.K."/>
            <person name="Gaur A."/>
            <person name="Gupta V."/>
            <person name="Kumar D."/>
            <person name="Ravi V."/>
            <person name="Vij S."/>
            <person name="Kapur A."/>
            <person name="Khurana P."/>
            <person name="Khurana P."/>
            <person name="Khurana J.P."/>
            <person name="Tyagi A.K."/>
            <person name="Gaikwad K."/>
            <person name="Singh A."/>
            <person name="Dalal V."/>
            <person name="Srivastava S."/>
            <person name="Dixit A."/>
            <person name="Pal A.K."/>
            <person name="Ghazi I.A."/>
            <person name="Yadav M."/>
            <person name="Pandit A."/>
            <person name="Bhargava A."/>
            <person name="Sureshbabu K."/>
            <person name="Batra K."/>
            <person name="Sharma T.R."/>
            <person name="Mohapatra T."/>
            <person name="Singh N.K."/>
            <person name="Messing J."/>
            <person name="Nelson A.B."/>
            <person name="Fuks G."/>
            <person name="Kavchok S."/>
            <person name="Keizer G."/>
            <person name="Linton E."/>
            <person name="Llaca V."/>
            <person name="Song R."/>
            <person name="Tanyolac B."/>
            <person name="Young S."/>
            <person name="Ho-Il K."/>
            <person name="Hahn J.H."/>
            <person name="Sangsakoo G."/>
            <person name="Vanavichit A."/>
            <person name="de Mattos Luiz.A.T."/>
            <person name="Zimmer P.D."/>
            <person name="Malone G."/>
            <person name="Dellagostin O."/>
            <person name="de Oliveira A.C."/>
            <person name="Bevan M."/>
            <person name="Bancroft I."/>
            <person name="Minx P."/>
            <person name="Cordum H."/>
            <person name="Wilson R."/>
            <person name="Cheng Z."/>
            <person name="Jin W."/>
            <person name="Jiang J."/>
            <person name="Leong S.A."/>
            <person name="Iwama H."/>
            <person name="Gojobori T."/>
            <person name="Itoh T."/>
            <person name="Niimura Y."/>
            <person name="Fujii Y."/>
            <person name="Habara T."/>
            <person name="Sakai H."/>
            <person name="Sato Y."/>
            <person name="Wilson G."/>
            <person name="Kumar K."/>
            <person name="McCouch S."/>
            <person name="Juretic N."/>
            <person name="Hoen D."/>
            <person name="Wright S."/>
            <person name="Bruskiewich R."/>
            <person name="Bureau T."/>
            <person name="Miyao A."/>
            <person name="Hirochika H."/>
            <person name="Nishikawa T."/>
            <person name="Kadowaki K."/>
            <person name="Sugiura M."/>
            <person name="Burr B."/>
            <person name="Sasaki T."/>
        </authorList>
    </citation>
    <scope>NUCLEOTIDE SEQUENCE [LARGE SCALE GENOMIC DNA]</scope>
    <source>
        <strain evidence="4">cv. Nipponbare</strain>
    </source>
</reference>
<sequence length="374" mass="42474">MAMQAAGNHRRLDESTAASWLPGSPAVEGRFTVVLADLPLNSHYFQNMPLRCEFFSFRATPSHESCVSSVPSSRDICLRASGRHRQGPPLPRRRGHVPHIGDLLLPASARSSSPTPARSSFPRRRGPPLPHRRAHVSPTDKLPPPRRRAPLRACIVPELSRRHIWLPPPRLEPSLVQPPPLRPPARTKLSHRRPALSTAPPPVYRAPREREGDSLRLLERMEDGLAGTRRQWRRTNEWRTESMAPARTETEVAWDEKKFTSQWHILKVVRIEWQILKSTRIRGHILKILKVEGEIGWMDQSIQIEPPRHCVRCDLTSGAKGKTIRLAIWRKENVKEPKKIGKWAESVVSRRIQALSPLSSCPAADQRAISGERE</sequence>
<dbReference type="AlphaFoldDB" id="Q5ZBC4"/>
<evidence type="ECO:0000313" key="2">
    <source>
        <dbReference type="EMBL" id="BAD52655.1"/>
    </source>
</evidence>
<feature type="compositionally biased region" description="Basic residues" evidence="1">
    <location>
        <begin position="121"/>
        <end position="135"/>
    </location>
</feature>
<reference evidence="3" key="1">
    <citation type="journal article" date="2002" name="Nature">
        <title>The genome sequence and structure of rice chromosome 1.</title>
        <authorList>
            <person name="Sasaki T."/>
            <person name="Matsumoto T."/>
            <person name="Yamamoto K."/>
            <person name="Sakata K."/>
            <person name="Baba T."/>
            <person name="Katayose Y."/>
            <person name="Wu J."/>
            <person name="Niimura Y."/>
            <person name="Cheng Z."/>
            <person name="Nagamura Y."/>
            <person name="Antonio B.A."/>
            <person name="Kanamori H."/>
            <person name="Hosokawa S."/>
            <person name="Masukawa M."/>
            <person name="Arikawa K."/>
            <person name="Chiden Y."/>
            <person name="Hayashi M."/>
            <person name="Okamoto M."/>
            <person name="Ando T."/>
            <person name="Aoki H."/>
            <person name="Arita K."/>
            <person name="Hamada M."/>
            <person name="Harada C."/>
            <person name="Hijishita S."/>
            <person name="Honda M."/>
            <person name="Ichikawa Y."/>
            <person name="Idonuma A."/>
            <person name="Iijima M."/>
            <person name="Ikeda M."/>
            <person name="Ikeno M."/>
            <person name="Itoh S."/>
            <person name="Itoh T."/>
            <person name="Itoh Y."/>
            <person name="Itoh Y."/>
            <person name="Iwabuchi A."/>
            <person name="Kamiya K."/>
            <person name="Karasawa W."/>
            <person name="Katagiri S."/>
            <person name="Kikuta A."/>
            <person name="Kobayashi N."/>
            <person name="Kono I."/>
            <person name="Machita K."/>
            <person name="Maehara T."/>
            <person name="Mizuno H."/>
            <person name="Mizubayashi T."/>
            <person name="Mukai Y."/>
            <person name="Nagasaki H."/>
            <person name="Nakashima M."/>
            <person name="Nakama Y."/>
            <person name="Nakamichi Y."/>
            <person name="Nakamura M."/>
            <person name="Namiki N."/>
            <person name="Negishi M."/>
            <person name="Ohta I."/>
            <person name="Ono N."/>
            <person name="Saji S."/>
            <person name="Sakai K."/>
            <person name="Shibata M."/>
            <person name="Shimokawa T."/>
            <person name="Shomura A."/>
            <person name="Song J."/>
            <person name="Takazaki Y."/>
            <person name="Terasawa K."/>
            <person name="Tsuji K."/>
            <person name="Waki K."/>
            <person name="Yamagata H."/>
            <person name="Yamane H."/>
            <person name="Yoshiki S."/>
            <person name="Yoshihara R."/>
            <person name="Yukawa K."/>
            <person name="Zhong H."/>
            <person name="Iwama H."/>
            <person name="Endo T."/>
            <person name="Ito H."/>
            <person name="Hahn J.H."/>
            <person name="Kim H.I."/>
            <person name="Eun M.Y."/>
            <person name="Yano M."/>
            <person name="Jiang J."/>
            <person name="Gojobori T."/>
        </authorList>
    </citation>
    <scope>NUCLEOTIDE SEQUENCE</scope>
</reference>
<proteinExistence type="predicted"/>
<evidence type="ECO:0000313" key="4">
    <source>
        <dbReference type="Proteomes" id="UP000000763"/>
    </source>
</evidence>
<evidence type="ECO:0000256" key="1">
    <source>
        <dbReference type="SAM" id="MobiDB-lite"/>
    </source>
</evidence>
<protein>
    <submittedName>
        <fullName evidence="3">Uncharacterized protein</fullName>
    </submittedName>
</protein>
<dbReference type="EMBL" id="AP003022">
    <property type="protein sequence ID" value="BAD52655.1"/>
    <property type="molecule type" value="Genomic_DNA"/>
</dbReference>
<reference evidence="4" key="3">
    <citation type="journal article" date="2008" name="Nucleic Acids Res.">
        <title>The rice annotation project database (RAP-DB): 2008 update.</title>
        <authorList>
            <consortium name="The rice annotation project (RAP)"/>
        </authorList>
    </citation>
    <scope>GENOME REANNOTATION</scope>
    <source>
        <strain evidence="4">cv. Nipponbare</strain>
    </source>
</reference>
<organism evidence="3">
    <name type="scientific">Oryza sativa subsp. japonica</name>
    <name type="common">Rice</name>
    <dbReference type="NCBI Taxonomy" id="39947"/>
    <lineage>
        <taxon>Eukaryota</taxon>
        <taxon>Viridiplantae</taxon>
        <taxon>Streptophyta</taxon>
        <taxon>Embryophyta</taxon>
        <taxon>Tracheophyta</taxon>
        <taxon>Spermatophyta</taxon>
        <taxon>Magnoliopsida</taxon>
        <taxon>Liliopsida</taxon>
        <taxon>Poales</taxon>
        <taxon>Poaceae</taxon>
        <taxon>BOP clade</taxon>
        <taxon>Oryzoideae</taxon>
        <taxon>Oryzeae</taxon>
        <taxon>Oryzinae</taxon>
        <taxon>Oryza</taxon>
        <taxon>Oryza sativa</taxon>
    </lineage>
</organism>
<gene>
    <name evidence="3" type="ORF">B1085F01.32</name>
    <name evidence="2" type="ORF">P0681B11.12</name>
</gene>
<feature type="compositionally biased region" description="Low complexity" evidence="1">
    <location>
        <begin position="106"/>
        <end position="120"/>
    </location>
</feature>
<dbReference type="Proteomes" id="UP000817658">
    <property type="component" value="Chromosome 1"/>
</dbReference>
<accession>Q5ZBC4</accession>
<feature type="region of interest" description="Disordered" evidence="1">
    <location>
        <begin position="175"/>
        <end position="211"/>
    </location>
</feature>
<name>Q5ZBC4_ORYSJ</name>
<dbReference type="EMBL" id="AP003330">
    <property type="protein sequence ID" value="BAD53123.1"/>
    <property type="molecule type" value="Genomic_DNA"/>
</dbReference>
<evidence type="ECO:0000313" key="3">
    <source>
        <dbReference type="EMBL" id="BAD53123.1"/>
    </source>
</evidence>